<sequence length="220" mass="25091">ETYVRQYGKTAETFLSVDAADTHADGLKNEGIVKGLLGPSPSLSRWNRRFTCHPRPNLNDRHLTYVNCIPSTRLPRRDAEGIVSYDYRWYQIVVVDWINSCPVSKNVSEEEFRRHWEKVHGPNLVPLMKKYGVMYYSQTYPTHKNRGVISKAIFSDDDHTLDCDGVATVVFPSAEAAHGFANDPAHEKVLKEGHKFFVQENLTRMTAGDEVVFVNDMTTK</sequence>
<name>A0ACA9P061_9GLOM</name>
<evidence type="ECO:0000313" key="2">
    <source>
        <dbReference type="Proteomes" id="UP000789525"/>
    </source>
</evidence>
<comment type="caution">
    <text evidence="1">The sequence shown here is derived from an EMBL/GenBank/DDBJ whole genome shotgun (WGS) entry which is preliminary data.</text>
</comment>
<protein>
    <submittedName>
        <fullName evidence="1">4513_t:CDS:1</fullName>
    </submittedName>
</protein>
<feature type="non-terminal residue" evidence="1">
    <location>
        <position position="1"/>
    </location>
</feature>
<reference evidence="1" key="1">
    <citation type="submission" date="2021-06" db="EMBL/GenBank/DDBJ databases">
        <authorList>
            <person name="Kallberg Y."/>
            <person name="Tangrot J."/>
            <person name="Rosling A."/>
        </authorList>
    </citation>
    <scope>NUCLEOTIDE SEQUENCE</scope>
    <source>
        <strain evidence="1">CL356</strain>
    </source>
</reference>
<gene>
    <name evidence="1" type="ORF">ACOLOM_LOCUS9173</name>
</gene>
<evidence type="ECO:0000313" key="1">
    <source>
        <dbReference type="EMBL" id="CAG8676838.1"/>
    </source>
</evidence>
<dbReference type="Proteomes" id="UP000789525">
    <property type="component" value="Unassembled WGS sequence"/>
</dbReference>
<organism evidence="1 2">
    <name type="scientific">Acaulospora colombiana</name>
    <dbReference type="NCBI Taxonomy" id="27376"/>
    <lineage>
        <taxon>Eukaryota</taxon>
        <taxon>Fungi</taxon>
        <taxon>Fungi incertae sedis</taxon>
        <taxon>Mucoromycota</taxon>
        <taxon>Glomeromycotina</taxon>
        <taxon>Glomeromycetes</taxon>
        <taxon>Diversisporales</taxon>
        <taxon>Acaulosporaceae</taxon>
        <taxon>Acaulospora</taxon>
    </lineage>
</organism>
<dbReference type="EMBL" id="CAJVPT010025846">
    <property type="protein sequence ID" value="CAG8676838.1"/>
    <property type="molecule type" value="Genomic_DNA"/>
</dbReference>
<keyword evidence="2" id="KW-1185">Reference proteome</keyword>
<proteinExistence type="predicted"/>
<accession>A0ACA9P061</accession>